<evidence type="ECO:0000313" key="5">
    <source>
        <dbReference type="Proteomes" id="UP001388259"/>
    </source>
</evidence>
<dbReference type="InterPro" id="IPR031100">
    <property type="entry name" value="LOG_fam"/>
</dbReference>
<dbReference type="GO" id="GO:0005829">
    <property type="term" value="C:cytosol"/>
    <property type="evidence" value="ECO:0007669"/>
    <property type="project" value="TreeGrafter"/>
</dbReference>
<dbReference type="EC" id="3.2.2.n1" evidence="2"/>
<dbReference type="EMBL" id="JBANCF010000001">
    <property type="protein sequence ID" value="MEM0572069.1"/>
    <property type="molecule type" value="Genomic_DNA"/>
</dbReference>
<evidence type="ECO:0000256" key="2">
    <source>
        <dbReference type="RuleBase" id="RU363015"/>
    </source>
</evidence>
<dbReference type="Proteomes" id="UP001390963">
    <property type="component" value="Unassembled WGS sequence"/>
</dbReference>
<organism evidence="3 5">
    <name type="scientific">Aequorivita flava</name>
    <dbReference type="NCBI Taxonomy" id="3114371"/>
    <lineage>
        <taxon>Bacteria</taxon>
        <taxon>Pseudomonadati</taxon>
        <taxon>Bacteroidota</taxon>
        <taxon>Flavobacteriia</taxon>
        <taxon>Flavobacteriales</taxon>
        <taxon>Flavobacteriaceae</taxon>
        <taxon>Aequorivita</taxon>
    </lineage>
</organism>
<dbReference type="AlphaFoldDB" id="A0AB35YPG0"/>
<sequence>MEKTPKYHLQKTESPFLKGPRSRFKELWFTFKVQYNFIKGFRKMHFIGPCVTVYGSARFTPDSEHYKNAEKIGAELSKLGFTIMTGGGPGIMEAANKGAYDAGGYSVGVNIILPFEQKPNPYLHKWIDIPYFFVRKFLLMKYSYAFVVMPGGMGTLDELFEAITLIQTKIIQHFPIVIFDKTYHKELTEHIELMVKQESISPEDMDLIFVTDSAEEVVEHIKIHAIKRFGLVKEQYKPKWWYGENRRKF</sequence>
<evidence type="ECO:0000313" key="6">
    <source>
        <dbReference type="Proteomes" id="UP001390963"/>
    </source>
</evidence>
<keyword evidence="6" id="KW-1185">Reference proteome</keyword>
<dbReference type="PANTHER" id="PTHR43393">
    <property type="entry name" value="CYTOKININ RIBOSIDE 5'-MONOPHOSPHATE PHOSPHORIBOHYDROLASE"/>
    <property type="match status" value="1"/>
</dbReference>
<dbReference type="InterPro" id="IPR005269">
    <property type="entry name" value="LOG"/>
</dbReference>
<keyword evidence="2" id="KW-0378">Hydrolase</keyword>
<accession>A0AB35YPG0</accession>
<dbReference type="Proteomes" id="UP001388259">
    <property type="component" value="Unassembled WGS sequence"/>
</dbReference>
<protein>
    <recommendedName>
        <fullName evidence="2">Cytokinin riboside 5'-monophosphate phosphoribohydrolase</fullName>
        <ecNumber evidence="2">3.2.2.n1</ecNumber>
    </recommendedName>
</protein>
<comment type="similarity">
    <text evidence="2">Belongs to the LOG family.</text>
</comment>
<dbReference type="Gene3D" id="3.40.50.450">
    <property type="match status" value="1"/>
</dbReference>
<name>A0AB35YPG0_9FLAO</name>
<evidence type="ECO:0000313" key="4">
    <source>
        <dbReference type="EMBL" id="MEM0572069.1"/>
    </source>
</evidence>
<reference evidence="3 6" key="1">
    <citation type="submission" date="2024-01" db="EMBL/GenBank/DDBJ databases">
        <title>Aequorivita flavus sp. nov., isolated from deep-sea sediment.</title>
        <authorList>
            <person name="Chen X."/>
        </authorList>
    </citation>
    <scope>NUCLEOTIDE SEQUENCE</scope>
    <source>
        <strain evidence="3">MCCC 1A16923</strain>
        <strain evidence="4 6">MCCC 1A16935</strain>
    </source>
</reference>
<evidence type="ECO:0000313" key="3">
    <source>
        <dbReference type="EMBL" id="MEM0517190.1"/>
    </source>
</evidence>
<comment type="caution">
    <text evidence="3">The sequence shown here is derived from an EMBL/GenBank/DDBJ whole genome shotgun (WGS) entry which is preliminary data.</text>
</comment>
<dbReference type="GO" id="GO:0008714">
    <property type="term" value="F:AMP nucleosidase activity"/>
    <property type="evidence" value="ECO:0007669"/>
    <property type="project" value="UniProtKB-EC"/>
</dbReference>
<dbReference type="GO" id="GO:0009691">
    <property type="term" value="P:cytokinin biosynthetic process"/>
    <property type="evidence" value="ECO:0007669"/>
    <property type="project" value="UniProtKB-UniRule"/>
</dbReference>
<dbReference type="PANTHER" id="PTHR43393:SF3">
    <property type="entry name" value="LYSINE DECARBOXYLASE-LIKE PROTEIN"/>
    <property type="match status" value="1"/>
</dbReference>
<dbReference type="NCBIfam" id="TIGR00730">
    <property type="entry name" value="Rossman fold protein, TIGR00730 family"/>
    <property type="match status" value="1"/>
</dbReference>
<evidence type="ECO:0000256" key="1">
    <source>
        <dbReference type="ARBA" id="ARBA00000274"/>
    </source>
</evidence>
<comment type="catalytic activity">
    <reaction evidence="1">
        <text>AMP + H2O = D-ribose 5-phosphate + adenine</text>
        <dbReference type="Rhea" id="RHEA:20129"/>
        <dbReference type="ChEBI" id="CHEBI:15377"/>
        <dbReference type="ChEBI" id="CHEBI:16708"/>
        <dbReference type="ChEBI" id="CHEBI:78346"/>
        <dbReference type="ChEBI" id="CHEBI:456215"/>
        <dbReference type="EC" id="3.2.2.4"/>
    </reaction>
</comment>
<dbReference type="Pfam" id="PF03641">
    <property type="entry name" value="Lysine_decarbox"/>
    <property type="match status" value="1"/>
</dbReference>
<dbReference type="RefSeq" id="WP_279447564.1">
    <property type="nucleotide sequence ID" value="NZ_JAZBJM010000001.1"/>
</dbReference>
<dbReference type="SUPFAM" id="SSF102405">
    <property type="entry name" value="MCP/YpsA-like"/>
    <property type="match status" value="1"/>
</dbReference>
<dbReference type="EMBL" id="JAZBJM010000001">
    <property type="protein sequence ID" value="MEM0517190.1"/>
    <property type="molecule type" value="Genomic_DNA"/>
</dbReference>
<gene>
    <name evidence="4" type="ORF">VZD24_00950</name>
    <name evidence="3" type="ORF">VZD85_02410</name>
</gene>
<keyword evidence="2" id="KW-0203">Cytokinin biosynthesis</keyword>
<dbReference type="InterPro" id="IPR052341">
    <property type="entry name" value="LOG_family_nucleotidases"/>
</dbReference>
<proteinExistence type="inferred from homology"/>